<dbReference type="InterPro" id="IPR015424">
    <property type="entry name" value="PyrdxlP-dep_Trfase"/>
</dbReference>
<protein>
    <submittedName>
        <fullName evidence="7">GntR family transcriptional regulator</fullName>
    </submittedName>
</protein>
<dbReference type="AlphaFoldDB" id="A0A4Q0XNM9"/>
<evidence type="ECO:0000256" key="1">
    <source>
        <dbReference type="ARBA" id="ARBA00005384"/>
    </source>
</evidence>
<dbReference type="InterPro" id="IPR036388">
    <property type="entry name" value="WH-like_DNA-bd_sf"/>
</dbReference>
<dbReference type="RefSeq" id="WP_128997150.1">
    <property type="nucleotide sequence ID" value="NZ_PDKN01000011.1"/>
</dbReference>
<dbReference type="GO" id="GO:0030170">
    <property type="term" value="F:pyridoxal phosphate binding"/>
    <property type="evidence" value="ECO:0007669"/>
    <property type="project" value="InterPro"/>
</dbReference>
<keyword evidence="3" id="KW-0805">Transcription regulation</keyword>
<dbReference type="Proteomes" id="UP000290657">
    <property type="component" value="Unassembled WGS sequence"/>
</dbReference>
<dbReference type="InterPro" id="IPR000524">
    <property type="entry name" value="Tscrpt_reg_HTH_GntR"/>
</dbReference>
<reference evidence="7 8" key="1">
    <citation type="submission" date="2017-10" db="EMBL/GenBank/DDBJ databases">
        <title>Genomics of the genus Arcobacter.</title>
        <authorList>
            <person name="Perez-Cataluna A."/>
            <person name="Figueras M.J."/>
        </authorList>
    </citation>
    <scope>NUCLEOTIDE SEQUENCE [LARGE SCALE GENOMIC DNA]</scope>
    <source>
        <strain evidence="7 8">CECT 8987</strain>
    </source>
</reference>
<keyword evidence="2" id="KW-0663">Pyridoxal phosphate</keyword>
<dbReference type="CDD" id="cd00609">
    <property type="entry name" value="AAT_like"/>
    <property type="match status" value="1"/>
</dbReference>
<evidence type="ECO:0000256" key="5">
    <source>
        <dbReference type="ARBA" id="ARBA00023163"/>
    </source>
</evidence>
<evidence type="ECO:0000256" key="4">
    <source>
        <dbReference type="ARBA" id="ARBA00023125"/>
    </source>
</evidence>
<dbReference type="SUPFAM" id="SSF46785">
    <property type="entry name" value="Winged helix' DNA-binding domain"/>
    <property type="match status" value="1"/>
</dbReference>
<keyword evidence="5" id="KW-0804">Transcription</keyword>
<accession>A0A4Q0XNM9</accession>
<dbReference type="PROSITE" id="PS50949">
    <property type="entry name" value="HTH_GNTR"/>
    <property type="match status" value="1"/>
</dbReference>
<evidence type="ECO:0000313" key="7">
    <source>
        <dbReference type="EMBL" id="RXJ54146.1"/>
    </source>
</evidence>
<sequence>MYTLNPSSTTPLYIQLYEQIKKDIQLNLKAGSKLPSIRQFSSEYQISKTTVENTYAQLYAEGYIDSKPQSGYFVSDTNYKDFEQKQNIKRKPITKKRNYFYDFYPVHLPKESFPAKLWKRLSSKAIDKITDFSSYPDGQGEIELREEIVKYLIKSRGAKCDASQIVITSGFSESINLFAKMVQSKYKSFAIEDPGYHVARRTFESYGYTVEKINIDNNGLVIKELHNSNSKLVYITPSNQYPKGVTMPITNRLKLLKWAQKKDGLILEDDYDSELTYYNRPIPCLQGLDTFDKVVYFGTFSKSLSPALRISYMVLPYHLLPIYESYYDAHFSKVSLISQKTLTLFMKEGYYEKHLRKLRLLNKKRHEQLKTLLQQYLDNSMKIEAQGAGLAITINPTLAFDWDKFKTLAEENLIKLYFAKDTSGGKWEAIRMGFGGFENEETMQKAIELFSNIWYQSIKQ</sequence>
<dbReference type="Pfam" id="PF00392">
    <property type="entry name" value="GntR"/>
    <property type="match status" value="1"/>
</dbReference>
<dbReference type="InterPro" id="IPR036390">
    <property type="entry name" value="WH_DNA-bd_sf"/>
</dbReference>
<keyword evidence="4" id="KW-0238">DNA-binding</keyword>
<dbReference type="Gene3D" id="1.10.10.10">
    <property type="entry name" value="Winged helix-like DNA-binding domain superfamily/Winged helix DNA-binding domain"/>
    <property type="match status" value="1"/>
</dbReference>
<comment type="similarity">
    <text evidence="1">In the C-terminal section; belongs to the class-I pyridoxal-phosphate-dependent aminotransferase family.</text>
</comment>
<proteinExistence type="inferred from homology"/>
<feature type="domain" description="HTH gntR-type" evidence="6">
    <location>
        <begin position="10"/>
        <end position="77"/>
    </location>
</feature>
<evidence type="ECO:0000256" key="2">
    <source>
        <dbReference type="ARBA" id="ARBA00022898"/>
    </source>
</evidence>
<dbReference type="InterPro" id="IPR015421">
    <property type="entry name" value="PyrdxlP-dep_Trfase_major"/>
</dbReference>
<evidence type="ECO:0000313" key="8">
    <source>
        <dbReference type="Proteomes" id="UP000290657"/>
    </source>
</evidence>
<dbReference type="PANTHER" id="PTHR46577:SF1">
    <property type="entry name" value="HTH-TYPE TRANSCRIPTIONAL REGULATORY PROTEIN GABR"/>
    <property type="match status" value="1"/>
</dbReference>
<comment type="caution">
    <text evidence="7">The sequence shown here is derived from an EMBL/GenBank/DDBJ whole genome shotgun (WGS) entry which is preliminary data.</text>
</comment>
<dbReference type="CDD" id="cd07377">
    <property type="entry name" value="WHTH_GntR"/>
    <property type="match status" value="1"/>
</dbReference>
<dbReference type="PANTHER" id="PTHR46577">
    <property type="entry name" value="HTH-TYPE TRANSCRIPTIONAL REGULATORY PROTEIN GABR"/>
    <property type="match status" value="1"/>
</dbReference>
<dbReference type="InterPro" id="IPR051446">
    <property type="entry name" value="HTH_trans_reg/aminotransferase"/>
</dbReference>
<evidence type="ECO:0000259" key="6">
    <source>
        <dbReference type="PROSITE" id="PS50949"/>
    </source>
</evidence>
<dbReference type="EMBL" id="PDKN01000011">
    <property type="protein sequence ID" value="RXJ54146.1"/>
    <property type="molecule type" value="Genomic_DNA"/>
</dbReference>
<keyword evidence="8" id="KW-1185">Reference proteome</keyword>
<dbReference type="Gene3D" id="3.40.640.10">
    <property type="entry name" value="Type I PLP-dependent aspartate aminotransferase-like (Major domain)"/>
    <property type="match status" value="1"/>
</dbReference>
<dbReference type="SMART" id="SM00345">
    <property type="entry name" value="HTH_GNTR"/>
    <property type="match status" value="1"/>
</dbReference>
<name>A0A4Q0XNM9_9BACT</name>
<dbReference type="OrthoDB" id="9808770at2"/>
<dbReference type="Pfam" id="PF00155">
    <property type="entry name" value="Aminotran_1_2"/>
    <property type="match status" value="1"/>
</dbReference>
<gene>
    <name evidence="7" type="ORF">CRV04_12255</name>
</gene>
<organism evidence="7 8">
    <name type="scientific">Candidatus Marinarcus aquaticus</name>
    <dbReference type="NCBI Taxonomy" id="2044504"/>
    <lineage>
        <taxon>Bacteria</taxon>
        <taxon>Pseudomonadati</taxon>
        <taxon>Campylobacterota</taxon>
        <taxon>Epsilonproteobacteria</taxon>
        <taxon>Campylobacterales</taxon>
        <taxon>Arcobacteraceae</taxon>
        <taxon>Candidatus Marinarcus</taxon>
    </lineage>
</organism>
<dbReference type="InterPro" id="IPR004839">
    <property type="entry name" value="Aminotransferase_I/II_large"/>
</dbReference>
<dbReference type="SUPFAM" id="SSF53383">
    <property type="entry name" value="PLP-dependent transferases"/>
    <property type="match status" value="1"/>
</dbReference>
<dbReference type="GO" id="GO:0003700">
    <property type="term" value="F:DNA-binding transcription factor activity"/>
    <property type="evidence" value="ECO:0007669"/>
    <property type="project" value="InterPro"/>
</dbReference>
<evidence type="ECO:0000256" key="3">
    <source>
        <dbReference type="ARBA" id="ARBA00023015"/>
    </source>
</evidence>
<dbReference type="GO" id="GO:0003677">
    <property type="term" value="F:DNA binding"/>
    <property type="evidence" value="ECO:0007669"/>
    <property type="project" value="UniProtKB-KW"/>
</dbReference>